<dbReference type="PANTHER" id="PTHR30344:SF1">
    <property type="entry name" value="6-PHOSPHOGLUCONOLACTONASE"/>
    <property type="match status" value="1"/>
</dbReference>
<dbReference type="InterPro" id="IPR019405">
    <property type="entry name" value="Lactonase_7-beta_prop"/>
</dbReference>
<dbReference type="Pfam" id="PF10282">
    <property type="entry name" value="Lactonase"/>
    <property type="match status" value="1"/>
</dbReference>
<dbReference type="PROSITE" id="PS51257">
    <property type="entry name" value="PROKAR_LIPOPROTEIN"/>
    <property type="match status" value="1"/>
</dbReference>
<dbReference type="InterPro" id="IPR015943">
    <property type="entry name" value="WD40/YVTN_repeat-like_dom_sf"/>
</dbReference>
<keyword evidence="2" id="KW-0119">Carbohydrate metabolism</keyword>
<evidence type="ECO:0000256" key="1">
    <source>
        <dbReference type="ARBA" id="ARBA00005564"/>
    </source>
</evidence>
<dbReference type="InterPro" id="IPR050282">
    <property type="entry name" value="Cycloisomerase_2"/>
</dbReference>
<dbReference type="Proteomes" id="UP000239735">
    <property type="component" value="Unassembled WGS sequence"/>
</dbReference>
<keyword evidence="2" id="KW-0313">Glucose metabolism</keyword>
<dbReference type="GO" id="GO:0006006">
    <property type="term" value="P:glucose metabolic process"/>
    <property type="evidence" value="ECO:0007669"/>
    <property type="project" value="UniProtKB-KW"/>
</dbReference>
<evidence type="ECO:0000313" key="3">
    <source>
        <dbReference type="EMBL" id="SPE24910.1"/>
    </source>
</evidence>
<proteinExistence type="inferred from homology"/>
<protein>
    <submittedName>
        <fullName evidence="3">Putative lipoprotein</fullName>
    </submittedName>
</protein>
<comment type="similarity">
    <text evidence="1">Belongs to the cycloisomerase 2 family.</text>
</comment>
<dbReference type="GO" id="GO:0017057">
    <property type="term" value="F:6-phosphogluconolactonase activity"/>
    <property type="evidence" value="ECO:0007669"/>
    <property type="project" value="TreeGrafter"/>
</dbReference>
<dbReference type="AlphaFoldDB" id="A0A2N9LNS6"/>
<dbReference type="SUPFAM" id="SSF75011">
    <property type="entry name" value="3-carboxy-cis,cis-mucoante lactonizing enzyme"/>
    <property type="match status" value="1"/>
</dbReference>
<dbReference type="EMBL" id="OKRB01000105">
    <property type="protein sequence ID" value="SPE24910.1"/>
    <property type="molecule type" value="Genomic_DNA"/>
</dbReference>
<keyword evidence="3" id="KW-0449">Lipoprotein</keyword>
<evidence type="ECO:0000256" key="2">
    <source>
        <dbReference type="ARBA" id="ARBA00022526"/>
    </source>
</evidence>
<dbReference type="Gene3D" id="2.130.10.10">
    <property type="entry name" value="YVTN repeat-like/Quinoprotein amine dehydrogenase"/>
    <property type="match status" value="2"/>
</dbReference>
<dbReference type="PANTHER" id="PTHR30344">
    <property type="entry name" value="6-PHOSPHOGLUCONOLACTONASE-RELATED"/>
    <property type="match status" value="1"/>
</dbReference>
<gene>
    <name evidence="3" type="ORF">SBA5_470031</name>
</gene>
<reference evidence="4" key="1">
    <citation type="submission" date="2018-02" db="EMBL/GenBank/DDBJ databases">
        <authorList>
            <person name="Hausmann B."/>
        </authorList>
    </citation>
    <scope>NUCLEOTIDE SEQUENCE [LARGE SCALE GENOMIC DNA]</scope>
    <source>
        <strain evidence="4">Peat soil MAG SbA5</strain>
    </source>
</reference>
<dbReference type="OrthoDB" id="105446at2"/>
<evidence type="ECO:0000313" key="4">
    <source>
        <dbReference type="Proteomes" id="UP000239735"/>
    </source>
</evidence>
<sequence>MKFNKVSQLLLVSFLGLIVATGLSGCYLVTIAYVYVACSKGTGAGSAGQIYTYDVDGTSGALRVGPAPISSGGTLPVSMATTGNFYHLYVANQGNDSVVHFSIDDHGNLSQKESVTLSTAPVSIAVNQANTYLYVLSGTTSATLTEYPINNLGVIGSAAATVSLTLPGFASDTIVPTGVTVLANSGAVYVAAYDKSSYNPGGSTSSDANPGWVFGYAVGSSGALTPVSGSPYQAGVKPSALTTDPVNRFVYVTDYASNELIGYTVMANDSLNFLVNGPFKTGNEPTALAIDPRGIYIYLSNSLDSSVSAYSIALPTGTPSTIVNSTASAGNSTDTQPVSIVVDPALGRYVYTANYLGNSLSGFRLNPETGALSELQATPYPTGVNPTALAAVPHGNHASQSVTP</sequence>
<accession>A0A2N9LNS6</accession>
<organism evidence="3 4">
    <name type="scientific">Candidatus Sulfuritelmatomonas gaucii</name>
    <dbReference type="NCBI Taxonomy" id="2043161"/>
    <lineage>
        <taxon>Bacteria</taxon>
        <taxon>Pseudomonadati</taxon>
        <taxon>Acidobacteriota</taxon>
        <taxon>Terriglobia</taxon>
        <taxon>Terriglobales</taxon>
        <taxon>Acidobacteriaceae</taxon>
        <taxon>Candidatus Sulfuritelmatomonas</taxon>
    </lineage>
</organism>
<name>A0A2N9LNS6_9BACT</name>